<dbReference type="InterPro" id="IPR011990">
    <property type="entry name" value="TPR-like_helical_dom_sf"/>
</dbReference>
<gene>
    <name evidence="4" type="primary">SKI3</name>
    <name evidence="4" type="ORF">BGZ99_000607</name>
</gene>
<dbReference type="InterPro" id="IPR040962">
    <property type="entry name" value="TPR_22"/>
</dbReference>
<keyword evidence="5" id="KW-1185">Reference proteome</keyword>
<dbReference type="Gene3D" id="1.25.40.10">
    <property type="entry name" value="Tetratricopeptide repeat domain"/>
    <property type="match status" value="5"/>
</dbReference>
<feature type="repeat" description="TPR" evidence="3">
    <location>
        <begin position="417"/>
        <end position="450"/>
    </location>
</feature>
<dbReference type="GO" id="GO:0006401">
    <property type="term" value="P:RNA catabolic process"/>
    <property type="evidence" value="ECO:0007669"/>
    <property type="project" value="InterPro"/>
</dbReference>
<dbReference type="Pfam" id="PF18833">
    <property type="entry name" value="TPR_22"/>
    <property type="match status" value="1"/>
</dbReference>
<dbReference type="InterPro" id="IPR019734">
    <property type="entry name" value="TPR_rpt"/>
</dbReference>
<evidence type="ECO:0000256" key="3">
    <source>
        <dbReference type="PROSITE-ProRule" id="PRU00339"/>
    </source>
</evidence>
<feature type="repeat" description="TPR" evidence="3">
    <location>
        <begin position="628"/>
        <end position="661"/>
    </location>
</feature>
<dbReference type="Pfam" id="PF13176">
    <property type="entry name" value="TPR_7"/>
    <property type="match status" value="1"/>
</dbReference>
<dbReference type="PROSITE" id="PS50005">
    <property type="entry name" value="TPR"/>
    <property type="match status" value="4"/>
</dbReference>
<evidence type="ECO:0000256" key="1">
    <source>
        <dbReference type="ARBA" id="ARBA00022737"/>
    </source>
</evidence>
<keyword evidence="2 3" id="KW-0802">TPR repeat</keyword>
<name>A0A9P6RU63_9FUNG</name>
<dbReference type="EMBL" id="JAAAIP010000112">
    <property type="protein sequence ID" value="KAG0325477.1"/>
    <property type="molecule type" value="Genomic_DNA"/>
</dbReference>
<feature type="repeat" description="TPR" evidence="3">
    <location>
        <begin position="662"/>
        <end position="695"/>
    </location>
</feature>
<dbReference type="InterPro" id="IPR039226">
    <property type="entry name" value="Ski3/TTC37"/>
</dbReference>
<dbReference type="OrthoDB" id="421075at2759"/>
<proteinExistence type="predicted"/>
<sequence>MSTVKINLKNAKEAIVSKNYDDALKWTQKVLSSDSENYMALVFSGVAYQNLGQAVKGEESFKRAIFVNPELPLARDGLINFYDKLKMWPQLILSLEDMLQIHLKTPDGKKALSATEKLIELYTNEGQMDKAIGKIQSLLPGSTLYELLDDKPNQMDTLRTLASVQERTDDEFYDREVRLRRGRLGGGTQEQVQRTVKNELYSKSELGSTYESILELNPEDKKDLQLKLLQFYINKMEAIVLDQKLVIREKALALASTMILDNSTSPLPYELILKFTDAASPSDYDADLQEQYIAKFPTTGLSKLIQAQLHFTNGEARGDLVELLEDGFKLEPNLAYGYLVICWMDHATQDYDAGLEHATAGRDILQQLATATGFPFSKMRTSFELCMASCQLKISPKLAGSALALYEGVLKADKNNIEALQGVGFVRLLEQKYEEATLSFERVLHLDTDNVSARSELGWICYLQQEYEQAEERLRGVVEMSDEPRAVDLYRLGRIYYDMGGEYRDNSDYSHAQLITAAKLDPHCAGAFTYLGHYYREVVQDEARAEKCYQHAFSLDPREGDAGRFLSDYLLNADSLEGAIDVYERVIAADGKANWALNRLGFAELMRGNNVEAMGAFQKLLRNDIKDSLAWEGVAEAYQHEGRYMAALKAFTRNQELAPESTVAEYHIARVHQRLGMYPEAIEHYQSTLKLAEQNQEPMHIPSLMGMAESYLEQGKEFFVSGYYGRSAESYGHALERIHQLLELDAHSISAWKLVGDTCLAYRAVPRYLRLCPFNTLSAIADMVPEDTNALLHFPTGLDDSQLEFLRSVQASDLVDATTETSSRALDAVYTVAGLAYKRANILNGNEGHLAAHFWYDTAISYYYRYESAVRKNREEGVARYAGQWLGVTMRCLKASLQFEEENPIVWNALGVAALSTNAKISQHAFIKAIEYDSKDAAPWSNLGFLYILNSELDLALKAFINAQTLDPSFAQAWTGQACVAGLWGSNESTALYAHACESSTASILEANYGYAVNAFTDMLASFHKPTTTNPTSSSSSGNKRSSSSSAATLLVTPAFVLSKYLEQRPRDIAAWNLLGLIRERFMQQEGAAECFLTAIRILSEEEEGNSGAENDYRRRKMMLHHNLARALLSTQDYTGAVEAYEVSLDLEGPDATPNTIRTCKHLGAGLALYYAGELERSLAMFEVALAETEQVEGMEKSRDDVVVLLSQVLWALGGVEQRAVAKDELFRCIAQSPTHLPAIFGLGAMGLVQDDETLATAALQEILKFSRQELSEMDPELRSDRMMSQYYSLLSESKLAIAALSKSVRQAPAEASLWRRLSEHLSTSIASTGAAGYSVAQANAQAGLDLLKQQESVEARELTAGYAQLAGTMLLADAERQQKVAGWKNVKKDKLDEERRLSAEKVREALVVAQRAAMAAPWERRAWQVVGAAVEAVVRRAEADVLVG</sequence>
<dbReference type="Proteomes" id="UP000738325">
    <property type="component" value="Unassembled WGS sequence"/>
</dbReference>
<dbReference type="PANTHER" id="PTHR15704">
    <property type="entry name" value="SUPERKILLER 3 PROTEIN-RELATED"/>
    <property type="match status" value="1"/>
</dbReference>
<dbReference type="SMART" id="SM00028">
    <property type="entry name" value="TPR"/>
    <property type="match status" value="12"/>
</dbReference>
<protein>
    <submittedName>
        <fullName evidence="4">Superkiller protein 3</fullName>
    </submittedName>
</protein>
<keyword evidence="1" id="KW-0677">Repeat</keyword>
<dbReference type="GO" id="GO:0055087">
    <property type="term" value="C:Ski complex"/>
    <property type="evidence" value="ECO:0007669"/>
    <property type="project" value="InterPro"/>
</dbReference>
<dbReference type="PANTHER" id="PTHR15704:SF7">
    <property type="entry name" value="SUPERKILLER COMPLEX PROTEIN 3"/>
    <property type="match status" value="1"/>
</dbReference>
<evidence type="ECO:0000313" key="5">
    <source>
        <dbReference type="Proteomes" id="UP000738325"/>
    </source>
</evidence>
<evidence type="ECO:0000256" key="2">
    <source>
        <dbReference type="ARBA" id="ARBA00022803"/>
    </source>
</evidence>
<dbReference type="SUPFAM" id="SSF48452">
    <property type="entry name" value="TPR-like"/>
    <property type="match status" value="3"/>
</dbReference>
<accession>A0A9P6RU63</accession>
<organism evidence="4 5">
    <name type="scientific">Dissophora globulifera</name>
    <dbReference type="NCBI Taxonomy" id="979702"/>
    <lineage>
        <taxon>Eukaryota</taxon>
        <taxon>Fungi</taxon>
        <taxon>Fungi incertae sedis</taxon>
        <taxon>Mucoromycota</taxon>
        <taxon>Mortierellomycotina</taxon>
        <taxon>Mortierellomycetes</taxon>
        <taxon>Mortierellales</taxon>
        <taxon>Mortierellaceae</taxon>
        <taxon>Dissophora</taxon>
    </lineage>
</organism>
<evidence type="ECO:0000313" key="4">
    <source>
        <dbReference type="EMBL" id="KAG0325477.1"/>
    </source>
</evidence>
<dbReference type="Pfam" id="PF14559">
    <property type="entry name" value="TPR_19"/>
    <property type="match status" value="1"/>
</dbReference>
<feature type="repeat" description="TPR" evidence="3">
    <location>
        <begin position="937"/>
        <end position="970"/>
    </location>
</feature>
<comment type="caution">
    <text evidence="4">The sequence shown here is derived from an EMBL/GenBank/DDBJ whole genome shotgun (WGS) entry which is preliminary data.</text>
</comment>
<reference evidence="4" key="1">
    <citation type="journal article" date="2020" name="Fungal Divers.">
        <title>Resolving the Mortierellaceae phylogeny through synthesis of multi-gene phylogenetics and phylogenomics.</title>
        <authorList>
            <person name="Vandepol N."/>
            <person name="Liber J."/>
            <person name="Desiro A."/>
            <person name="Na H."/>
            <person name="Kennedy M."/>
            <person name="Barry K."/>
            <person name="Grigoriev I.V."/>
            <person name="Miller A.N."/>
            <person name="O'Donnell K."/>
            <person name="Stajich J.E."/>
            <person name="Bonito G."/>
        </authorList>
    </citation>
    <scope>NUCLEOTIDE SEQUENCE</scope>
    <source>
        <strain evidence="4">REB-010B</strain>
    </source>
</reference>
<dbReference type="Pfam" id="PF13432">
    <property type="entry name" value="TPR_16"/>
    <property type="match status" value="1"/>
</dbReference>